<feature type="domain" description="Aminotransferase class V" evidence="6">
    <location>
        <begin position="2"/>
        <end position="368"/>
    </location>
</feature>
<evidence type="ECO:0000256" key="4">
    <source>
        <dbReference type="ARBA" id="ARBA00022898"/>
    </source>
</evidence>
<comment type="catalytic activity">
    <reaction evidence="5">
        <text>(sulfur carrier)-H + L-cysteine = (sulfur carrier)-SH + L-alanine</text>
        <dbReference type="Rhea" id="RHEA:43892"/>
        <dbReference type="Rhea" id="RHEA-COMP:14737"/>
        <dbReference type="Rhea" id="RHEA-COMP:14739"/>
        <dbReference type="ChEBI" id="CHEBI:29917"/>
        <dbReference type="ChEBI" id="CHEBI:35235"/>
        <dbReference type="ChEBI" id="CHEBI:57972"/>
        <dbReference type="ChEBI" id="CHEBI:64428"/>
        <dbReference type="EC" id="2.8.1.7"/>
    </reaction>
</comment>
<dbReference type="AlphaFoldDB" id="A0A549YGN0"/>
<dbReference type="RefSeq" id="WP_142790244.1">
    <property type="nucleotide sequence ID" value="NZ_VJMZ01000001.1"/>
</dbReference>
<dbReference type="NCBIfam" id="TIGR01977">
    <property type="entry name" value="am_tr_V_EF2568"/>
    <property type="match status" value="1"/>
</dbReference>
<name>A0A549YGN0_9BACI</name>
<evidence type="ECO:0000313" key="7">
    <source>
        <dbReference type="EMBL" id="TRM11049.1"/>
    </source>
</evidence>
<dbReference type="Pfam" id="PF00266">
    <property type="entry name" value="Aminotran_5"/>
    <property type="match status" value="1"/>
</dbReference>
<organism evidence="7 8">
    <name type="scientific">Lentibacillus cibarius</name>
    <dbReference type="NCBI Taxonomy" id="2583219"/>
    <lineage>
        <taxon>Bacteria</taxon>
        <taxon>Bacillati</taxon>
        <taxon>Bacillota</taxon>
        <taxon>Bacilli</taxon>
        <taxon>Bacillales</taxon>
        <taxon>Bacillaceae</taxon>
        <taxon>Lentibacillus</taxon>
    </lineage>
</organism>
<dbReference type="InterPro" id="IPR010969">
    <property type="entry name" value="Cys_dSase-rel_unknwn_funct"/>
</dbReference>
<dbReference type="Gene3D" id="3.90.1150.10">
    <property type="entry name" value="Aspartate Aminotransferase, domain 1"/>
    <property type="match status" value="1"/>
</dbReference>
<evidence type="ECO:0000256" key="3">
    <source>
        <dbReference type="ARBA" id="ARBA00012239"/>
    </source>
</evidence>
<dbReference type="Proteomes" id="UP000319280">
    <property type="component" value="Unassembled WGS sequence"/>
</dbReference>
<keyword evidence="8" id="KW-1185">Reference proteome</keyword>
<proteinExistence type="inferred from homology"/>
<dbReference type="GO" id="GO:0031071">
    <property type="term" value="F:cysteine desulfurase activity"/>
    <property type="evidence" value="ECO:0007669"/>
    <property type="project" value="UniProtKB-EC"/>
</dbReference>
<dbReference type="InterPro" id="IPR015422">
    <property type="entry name" value="PyrdxlP-dep_Trfase_small"/>
</dbReference>
<reference evidence="7 8" key="1">
    <citation type="submission" date="2019-07" db="EMBL/GenBank/DDBJ databases">
        <title>Genomic analysis of Lentibacillus sp. NKC851-2.</title>
        <authorList>
            <person name="Oh Y.J."/>
        </authorList>
    </citation>
    <scope>NUCLEOTIDE SEQUENCE [LARGE SCALE GENOMIC DNA]</scope>
    <source>
        <strain evidence="7 8">NKC851-2</strain>
    </source>
</reference>
<evidence type="ECO:0000313" key="8">
    <source>
        <dbReference type="Proteomes" id="UP000319280"/>
    </source>
</evidence>
<dbReference type="SUPFAM" id="SSF53383">
    <property type="entry name" value="PLP-dependent transferases"/>
    <property type="match status" value="1"/>
</dbReference>
<dbReference type="PIRSF" id="PIRSF005572">
    <property type="entry name" value="NifS"/>
    <property type="match status" value="1"/>
</dbReference>
<dbReference type="PANTHER" id="PTHR43586:SF4">
    <property type="entry name" value="ISOPENICILLIN N EPIMERASE"/>
    <property type="match status" value="1"/>
</dbReference>
<dbReference type="Gene3D" id="3.40.640.10">
    <property type="entry name" value="Type I PLP-dependent aspartate aminotransferase-like (Major domain)"/>
    <property type="match status" value="1"/>
</dbReference>
<dbReference type="GO" id="GO:0008483">
    <property type="term" value="F:transaminase activity"/>
    <property type="evidence" value="ECO:0007669"/>
    <property type="project" value="UniProtKB-KW"/>
</dbReference>
<sequence>MIYFDQAASSHPKPSEVGEAMIQALNDIGSNPGRGSHRLARKAADIVTDTRERASRLFGCSDPQKAMFFSNATEALNQAIKGLSWSQGDHVIATVFEHNSIRRPLEYVKRTYGVSVTYIDWDGDTAAFERNIREAVNSNTRLIAMTHASNLTGDVLPVEQAVTIASEHDIPVLLDASQTAGHLPINMRDMGVDMLVFPGHKGLFGPQGTGMLLVEGTVELEPILHGGTGSFSEEPENPQKWPEKFESGTLNTPGIAGLNAALAVYEAEENKNVPRETMLCQSLLDSLRDIDGVTCYGPDECQLPIVAFNILNIPSQEIAMILDSHYDIAVRAGLHCAPLAHQFLETTNQGIVRVSLSKYNTKEEVKYFLQSIQEIVSAYKMM</sequence>
<protein>
    <recommendedName>
        <fullName evidence="3">cysteine desulfurase</fullName>
        <ecNumber evidence="3">2.8.1.7</ecNumber>
    </recommendedName>
</protein>
<keyword evidence="7" id="KW-0808">Transferase</keyword>
<dbReference type="InterPro" id="IPR015424">
    <property type="entry name" value="PyrdxlP-dep_Trfase"/>
</dbReference>
<accession>A0A549YGN0</accession>
<dbReference type="InterPro" id="IPR000192">
    <property type="entry name" value="Aminotrans_V_dom"/>
</dbReference>
<dbReference type="PANTHER" id="PTHR43586">
    <property type="entry name" value="CYSTEINE DESULFURASE"/>
    <property type="match status" value="1"/>
</dbReference>
<comment type="caution">
    <text evidence="7">The sequence shown here is derived from an EMBL/GenBank/DDBJ whole genome shotgun (WGS) entry which is preliminary data.</text>
</comment>
<dbReference type="EC" id="2.8.1.7" evidence="3"/>
<dbReference type="InterPro" id="IPR015421">
    <property type="entry name" value="PyrdxlP-dep_Trfase_major"/>
</dbReference>
<comment type="cofactor">
    <cofactor evidence="1">
        <name>pyridoxal 5'-phosphate</name>
        <dbReference type="ChEBI" id="CHEBI:597326"/>
    </cofactor>
</comment>
<evidence type="ECO:0000259" key="6">
    <source>
        <dbReference type="Pfam" id="PF00266"/>
    </source>
</evidence>
<dbReference type="EMBL" id="VJMZ01000001">
    <property type="protein sequence ID" value="TRM11049.1"/>
    <property type="molecule type" value="Genomic_DNA"/>
</dbReference>
<evidence type="ECO:0000256" key="1">
    <source>
        <dbReference type="ARBA" id="ARBA00001933"/>
    </source>
</evidence>
<dbReference type="InterPro" id="IPR016454">
    <property type="entry name" value="Cysteine_dSase"/>
</dbReference>
<evidence type="ECO:0000256" key="5">
    <source>
        <dbReference type="ARBA" id="ARBA00050776"/>
    </source>
</evidence>
<evidence type="ECO:0000256" key="2">
    <source>
        <dbReference type="ARBA" id="ARBA00010447"/>
    </source>
</evidence>
<keyword evidence="7" id="KW-0032">Aminotransferase</keyword>
<keyword evidence="4" id="KW-0663">Pyridoxal phosphate</keyword>
<gene>
    <name evidence="7" type="ORF">FH966_04530</name>
</gene>
<comment type="similarity">
    <text evidence="2">Belongs to the class-V pyridoxal-phosphate-dependent aminotransferase family. Csd subfamily.</text>
</comment>